<reference evidence="2 3" key="1">
    <citation type="submission" date="2018-03" db="EMBL/GenBank/DDBJ databases">
        <title>Genomic Encyclopedia of Archaeal and Bacterial Type Strains, Phase II (KMG-II): from individual species to whole genera.</title>
        <authorList>
            <person name="Goeker M."/>
        </authorList>
    </citation>
    <scope>NUCLEOTIDE SEQUENCE [LARGE SCALE GENOMIC DNA]</scope>
    <source>
        <strain evidence="2 3">DSM 45312</strain>
    </source>
</reference>
<dbReference type="SUPFAM" id="SSF51735">
    <property type="entry name" value="NAD(P)-binding Rossmann-fold domains"/>
    <property type="match status" value="1"/>
</dbReference>
<dbReference type="Pfam" id="PF13460">
    <property type="entry name" value="NAD_binding_10"/>
    <property type="match status" value="1"/>
</dbReference>
<dbReference type="InterPro" id="IPR036291">
    <property type="entry name" value="NAD(P)-bd_dom_sf"/>
</dbReference>
<keyword evidence="3" id="KW-1185">Reference proteome</keyword>
<dbReference type="PANTHER" id="PTHR47129:SF1">
    <property type="entry name" value="NMRA-LIKE DOMAIN-CONTAINING PROTEIN"/>
    <property type="match status" value="1"/>
</dbReference>
<organism evidence="2 3">
    <name type="scientific">Murinocardiopsis flavida</name>
    <dbReference type="NCBI Taxonomy" id="645275"/>
    <lineage>
        <taxon>Bacteria</taxon>
        <taxon>Bacillati</taxon>
        <taxon>Actinomycetota</taxon>
        <taxon>Actinomycetes</taxon>
        <taxon>Streptosporangiales</taxon>
        <taxon>Nocardiopsidaceae</taxon>
        <taxon>Murinocardiopsis</taxon>
    </lineage>
</organism>
<dbReference type="Gene3D" id="3.90.25.10">
    <property type="entry name" value="UDP-galactose 4-epimerase, domain 1"/>
    <property type="match status" value="1"/>
</dbReference>
<dbReference type="InterPro" id="IPR052718">
    <property type="entry name" value="NmrA-type_oxidoreductase"/>
</dbReference>
<gene>
    <name evidence="2" type="ORF">CLV63_110182</name>
</gene>
<dbReference type="CDD" id="cd05269">
    <property type="entry name" value="TMR_SDR_a"/>
    <property type="match status" value="1"/>
</dbReference>
<dbReference type="EMBL" id="PYGA01000010">
    <property type="protein sequence ID" value="PSK96883.1"/>
    <property type="molecule type" value="Genomic_DNA"/>
</dbReference>
<protein>
    <submittedName>
        <fullName evidence="2">Uncharacterized protein YbjT (DUF2867 family)</fullName>
    </submittedName>
</protein>
<dbReference type="PANTHER" id="PTHR47129">
    <property type="entry name" value="QUINONE OXIDOREDUCTASE 2"/>
    <property type="match status" value="1"/>
</dbReference>
<evidence type="ECO:0000313" key="3">
    <source>
        <dbReference type="Proteomes" id="UP000240542"/>
    </source>
</evidence>
<accession>A0A2P8DI38</accession>
<dbReference type="AlphaFoldDB" id="A0A2P8DI38"/>
<dbReference type="InterPro" id="IPR016040">
    <property type="entry name" value="NAD(P)-bd_dom"/>
</dbReference>
<dbReference type="Proteomes" id="UP000240542">
    <property type="component" value="Unassembled WGS sequence"/>
</dbReference>
<dbReference type="OrthoDB" id="3243290at2"/>
<comment type="caution">
    <text evidence="2">The sequence shown here is derived from an EMBL/GenBank/DDBJ whole genome shotgun (WGS) entry which is preliminary data.</text>
</comment>
<name>A0A2P8DI38_9ACTN</name>
<feature type="domain" description="NAD(P)-binding" evidence="1">
    <location>
        <begin position="15"/>
        <end position="186"/>
    </location>
</feature>
<evidence type="ECO:0000259" key="1">
    <source>
        <dbReference type="Pfam" id="PF13460"/>
    </source>
</evidence>
<sequence>MGDDQAETKIIGVTGATGAVGGRVATRLARTRASQHLIVRDINRAPEFQGASASMASYEDAAAFGRAARGVDTLFLVSAPESPDRVAAHISAIDAAVAAGVSRIVYLSFLAAAPDATFTFARDHFHTESYIRATGADYTFLRPSLYLDLMPSWLDGTGALRGPAGHGSVAWVARDDIADVAAAVLTGGGEHDGRIYDVTGPEAVTLGRTVERLSGLTGKTLRYIPETWEEALAARRRSGAPEWALEGWASSYAAIATGELDVVSETVSDLTGHPPQSIEGFLRKNPSAFAHVPV</sequence>
<proteinExistence type="predicted"/>
<dbReference type="Gene3D" id="3.40.50.720">
    <property type="entry name" value="NAD(P)-binding Rossmann-like Domain"/>
    <property type="match status" value="1"/>
</dbReference>
<dbReference type="RefSeq" id="WP_106583764.1">
    <property type="nucleotide sequence ID" value="NZ_PYGA01000010.1"/>
</dbReference>
<evidence type="ECO:0000313" key="2">
    <source>
        <dbReference type="EMBL" id="PSK96883.1"/>
    </source>
</evidence>